<evidence type="ECO:0000313" key="2">
    <source>
        <dbReference type="Proteomes" id="UP000010478"/>
    </source>
</evidence>
<dbReference type="OrthoDB" id="468460at2"/>
<protein>
    <submittedName>
        <fullName evidence="1">Uncharacterized protein</fullName>
    </submittedName>
</protein>
<organism evidence="1 2">
    <name type="scientific">Phormidium nigroviride PCC 7112</name>
    <dbReference type="NCBI Taxonomy" id="179408"/>
    <lineage>
        <taxon>Bacteria</taxon>
        <taxon>Bacillati</taxon>
        <taxon>Cyanobacteriota</taxon>
        <taxon>Cyanophyceae</taxon>
        <taxon>Oscillatoriophycideae</taxon>
        <taxon>Oscillatoriales</taxon>
        <taxon>Oscillatoriaceae</taxon>
        <taxon>Phormidium</taxon>
    </lineage>
</organism>
<dbReference type="Proteomes" id="UP000010478">
    <property type="component" value="Chromosome"/>
</dbReference>
<keyword evidence="2" id="KW-1185">Reference proteome</keyword>
<dbReference type="HOGENOM" id="CLU_082402_0_0_3"/>
<name>K9VQ97_9CYAN</name>
<proteinExistence type="predicted"/>
<sequence length="272" mass="30120">MQKIEKSSFPASRSVPNQPDWLELVEYASVAGSAIGTIAAGLSGQIVYAAAPLTAALSLNLANRQRFEQQMQQKANSAIADVQAAVERRSQQVQILPGEPAELYTAVSDLQQKLSGLESGAIAEVQAAVASLERQAQALPADSQELYTQLSDLQQKLRLLETSALREHDWENVNVRFLLMGEKLTEVKTITAQLQERSNEVDLDTIQGSIEQLQDLLDRPTIDTGMLQTEIQHLQQQVSELQRQNQEIFKPYLQRLTRAVKKLSQQSAVSSQ</sequence>
<dbReference type="RefSeq" id="WP_015179297.1">
    <property type="nucleotide sequence ID" value="NC_019729.1"/>
</dbReference>
<dbReference type="KEGG" id="oni:Osc7112_5889"/>
<dbReference type="eggNOG" id="COG1196">
    <property type="taxonomic scope" value="Bacteria"/>
</dbReference>
<reference evidence="1 2" key="1">
    <citation type="submission" date="2012-05" db="EMBL/GenBank/DDBJ databases">
        <title>Finished chromosome of genome of Oscillatoria sp. PCC 7112.</title>
        <authorList>
            <consortium name="US DOE Joint Genome Institute"/>
            <person name="Gugger M."/>
            <person name="Coursin T."/>
            <person name="Rippka R."/>
            <person name="Tandeau De Marsac N."/>
            <person name="Huntemann M."/>
            <person name="Wei C.-L."/>
            <person name="Han J."/>
            <person name="Detter J.C."/>
            <person name="Han C."/>
            <person name="Tapia R."/>
            <person name="Davenport K."/>
            <person name="Daligault H."/>
            <person name="Erkkila T."/>
            <person name="Gu W."/>
            <person name="Munk A.C.C."/>
            <person name="Teshima H."/>
            <person name="Xu Y."/>
            <person name="Chain P."/>
            <person name="Chen A."/>
            <person name="Krypides N."/>
            <person name="Mavromatis K."/>
            <person name="Markowitz V."/>
            <person name="Szeto E."/>
            <person name="Ivanova N."/>
            <person name="Mikhailova N."/>
            <person name="Ovchinnikova G."/>
            <person name="Pagani I."/>
            <person name="Pati A."/>
            <person name="Goodwin L."/>
            <person name="Peters L."/>
            <person name="Pitluck S."/>
            <person name="Woyke T."/>
            <person name="Kerfeld C."/>
        </authorList>
    </citation>
    <scope>NUCLEOTIDE SEQUENCE [LARGE SCALE GENOMIC DNA]</scope>
    <source>
        <strain evidence="1 2">PCC 7112</strain>
    </source>
</reference>
<dbReference type="AlphaFoldDB" id="K9VQ97"/>
<evidence type="ECO:0000313" key="1">
    <source>
        <dbReference type="EMBL" id="AFZ10096.1"/>
    </source>
</evidence>
<accession>K9VQ97</accession>
<dbReference type="EMBL" id="CP003614">
    <property type="protein sequence ID" value="AFZ10096.1"/>
    <property type="molecule type" value="Genomic_DNA"/>
</dbReference>
<gene>
    <name evidence="1" type="ORF">Osc7112_5889</name>
</gene>